<reference evidence="2" key="1">
    <citation type="submission" date="2020-05" db="EMBL/GenBank/DDBJ databases">
        <authorList>
            <person name="Chiriac C."/>
            <person name="Salcher M."/>
            <person name="Ghai R."/>
            <person name="Kavagutti S V."/>
        </authorList>
    </citation>
    <scope>NUCLEOTIDE SEQUENCE</scope>
</reference>
<gene>
    <name evidence="2" type="ORF">UFOVP217_4</name>
</gene>
<keyword evidence="1" id="KW-1133">Transmembrane helix</keyword>
<proteinExistence type="predicted"/>
<name>A0A6J7WSQ5_9CAUD</name>
<keyword evidence="1" id="KW-0812">Transmembrane</keyword>
<evidence type="ECO:0000313" key="2">
    <source>
        <dbReference type="EMBL" id="CAB5218323.1"/>
    </source>
</evidence>
<feature type="transmembrane region" description="Helical" evidence="1">
    <location>
        <begin position="6"/>
        <end position="25"/>
    </location>
</feature>
<keyword evidence="1" id="KW-0472">Membrane</keyword>
<dbReference type="EMBL" id="LR798259">
    <property type="protein sequence ID" value="CAB5218323.1"/>
    <property type="molecule type" value="Genomic_DNA"/>
</dbReference>
<organism evidence="2">
    <name type="scientific">uncultured Caudovirales phage</name>
    <dbReference type="NCBI Taxonomy" id="2100421"/>
    <lineage>
        <taxon>Viruses</taxon>
        <taxon>Duplodnaviria</taxon>
        <taxon>Heunggongvirae</taxon>
        <taxon>Uroviricota</taxon>
        <taxon>Caudoviricetes</taxon>
        <taxon>Peduoviridae</taxon>
        <taxon>Maltschvirus</taxon>
        <taxon>Maltschvirus maltsch</taxon>
    </lineage>
</organism>
<evidence type="ECO:0000256" key="1">
    <source>
        <dbReference type="SAM" id="Phobius"/>
    </source>
</evidence>
<sequence length="53" mass="6582">MIYILLFIVIIIVMVGVYLWYKFMFDIYNDQELNKEQKKAKKFYNNLKLKNNE</sequence>
<accession>A0A6J7WSQ5</accession>
<protein>
    <submittedName>
        <fullName evidence="2">Uncharacterized protein</fullName>
    </submittedName>
</protein>